<dbReference type="Proteomes" id="UP001370490">
    <property type="component" value="Unassembled WGS sequence"/>
</dbReference>
<proteinExistence type="inferred from homology"/>
<feature type="non-terminal residue" evidence="5">
    <location>
        <position position="220"/>
    </location>
</feature>
<comment type="caution">
    <text evidence="5">The sequence shown here is derived from an EMBL/GenBank/DDBJ whole genome shotgun (WGS) entry which is preliminary data.</text>
</comment>
<dbReference type="Pfam" id="PF07052">
    <property type="entry name" value="Hep_59"/>
    <property type="match status" value="1"/>
</dbReference>
<evidence type="ECO:0000256" key="1">
    <source>
        <dbReference type="ARBA" id="ARBA00004123"/>
    </source>
</evidence>
<dbReference type="PANTHER" id="PTHR13486:SF2">
    <property type="entry name" value="SPLICING FACTOR C9ORF78"/>
    <property type="match status" value="1"/>
</dbReference>
<keyword evidence="6" id="KW-1185">Reference proteome</keyword>
<keyword evidence="4" id="KW-0472">Membrane</keyword>
<reference evidence="5 6" key="1">
    <citation type="submission" date="2023-12" db="EMBL/GenBank/DDBJ databases">
        <title>A high-quality genome assembly for Dillenia turbinata (Dilleniales).</title>
        <authorList>
            <person name="Chanderbali A."/>
        </authorList>
    </citation>
    <scope>NUCLEOTIDE SEQUENCE [LARGE SCALE GENOMIC DNA]</scope>
    <source>
        <strain evidence="5">LSX21</strain>
        <tissue evidence="5">Leaf</tissue>
    </source>
</reference>
<dbReference type="AlphaFoldDB" id="A0AAN8UV32"/>
<dbReference type="PANTHER" id="PTHR13486">
    <property type="entry name" value="TELOMERE LENGTH AND SILENCING PROTEIN 1 TLS1 FAMILY MEMBER"/>
    <property type="match status" value="1"/>
</dbReference>
<comment type="similarity">
    <text evidence="2">Belongs to the TLS1 family.</text>
</comment>
<comment type="subcellular location">
    <subcellularLocation>
        <location evidence="1">Nucleus</location>
    </subcellularLocation>
</comment>
<name>A0AAN8UV32_9MAGN</name>
<keyword evidence="4" id="KW-1133">Transmembrane helix</keyword>
<gene>
    <name evidence="5" type="ORF">RJ641_015648</name>
</gene>
<evidence type="ECO:0000256" key="4">
    <source>
        <dbReference type="SAM" id="Phobius"/>
    </source>
</evidence>
<evidence type="ECO:0000313" key="6">
    <source>
        <dbReference type="Proteomes" id="UP001370490"/>
    </source>
</evidence>
<evidence type="ECO:0000313" key="5">
    <source>
        <dbReference type="EMBL" id="KAK6919744.1"/>
    </source>
</evidence>
<protein>
    <submittedName>
        <fullName evidence="5">Telomere length and silencing protein 1</fullName>
    </submittedName>
</protein>
<dbReference type="GO" id="GO:0005681">
    <property type="term" value="C:spliceosomal complex"/>
    <property type="evidence" value="ECO:0007669"/>
    <property type="project" value="TreeGrafter"/>
</dbReference>
<dbReference type="GO" id="GO:0000398">
    <property type="term" value="P:mRNA splicing, via spliceosome"/>
    <property type="evidence" value="ECO:0007669"/>
    <property type="project" value="TreeGrafter"/>
</dbReference>
<feature type="transmembrane region" description="Helical" evidence="4">
    <location>
        <begin position="171"/>
        <end position="187"/>
    </location>
</feature>
<organism evidence="5 6">
    <name type="scientific">Dillenia turbinata</name>
    <dbReference type="NCBI Taxonomy" id="194707"/>
    <lineage>
        <taxon>Eukaryota</taxon>
        <taxon>Viridiplantae</taxon>
        <taxon>Streptophyta</taxon>
        <taxon>Embryophyta</taxon>
        <taxon>Tracheophyta</taxon>
        <taxon>Spermatophyta</taxon>
        <taxon>Magnoliopsida</taxon>
        <taxon>eudicotyledons</taxon>
        <taxon>Gunneridae</taxon>
        <taxon>Pentapetalae</taxon>
        <taxon>Dilleniales</taxon>
        <taxon>Dilleniaceae</taxon>
        <taxon>Dillenia</taxon>
    </lineage>
</organism>
<evidence type="ECO:0000256" key="3">
    <source>
        <dbReference type="ARBA" id="ARBA00023242"/>
    </source>
</evidence>
<sequence>MSLRMKYVEQELAKKRGGNVDTTNHVENDVKRAEDEYIVFKLECKKKIVKEWRTFTSFINWMVKRRNSEESSTQWTTGIAGVQLPLEYKLRNIEETGVAKKLLQEKRFMGKSKTEANTSSSYSADYFHRGRDYAEKLRRGRRQAATDEFMLERFCKRERQCRNSVVSISRGYNWVLLSALVVVLALVSRMDSDLLAIPHAAEGAFTVGHIGFCNLFDLEE</sequence>
<dbReference type="EMBL" id="JBAMMX010000021">
    <property type="protein sequence ID" value="KAK6919744.1"/>
    <property type="molecule type" value="Genomic_DNA"/>
</dbReference>
<accession>A0AAN8UV32</accession>
<evidence type="ECO:0000256" key="2">
    <source>
        <dbReference type="ARBA" id="ARBA00007643"/>
    </source>
</evidence>
<keyword evidence="3" id="KW-0539">Nucleus</keyword>
<dbReference type="InterPro" id="IPR010756">
    <property type="entry name" value="Tls1-like"/>
</dbReference>
<keyword evidence="4" id="KW-0812">Transmembrane</keyword>